<dbReference type="RefSeq" id="WP_249297748.1">
    <property type="nucleotide sequence ID" value="NZ_JACRSX010000006.1"/>
</dbReference>
<comment type="similarity">
    <text evidence="2">Belongs to the methyl-accepting chemotaxis (MCP) protein family.</text>
</comment>
<feature type="domain" description="Methyl-accepting transducer" evidence="5">
    <location>
        <begin position="302"/>
        <end position="567"/>
    </location>
</feature>
<accession>A0ABR7N100</accession>
<evidence type="ECO:0000256" key="1">
    <source>
        <dbReference type="ARBA" id="ARBA00023224"/>
    </source>
</evidence>
<keyword evidence="1 3" id="KW-0807">Transducer</keyword>
<evidence type="ECO:0000259" key="5">
    <source>
        <dbReference type="PROSITE" id="PS50111"/>
    </source>
</evidence>
<dbReference type="SMART" id="SM00283">
    <property type="entry name" value="MA"/>
    <property type="match status" value="1"/>
</dbReference>
<keyword evidence="4" id="KW-1133">Transmembrane helix</keyword>
<feature type="domain" description="HAMP" evidence="6">
    <location>
        <begin position="239"/>
        <end position="297"/>
    </location>
</feature>
<evidence type="ECO:0000256" key="2">
    <source>
        <dbReference type="ARBA" id="ARBA00029447"/>
    </source>
</evidence>
<evidence type="ECO:0000256" key="3">
    <source>
        <dbReference type="PROSITE-ProRule" id="PRU00284"/>
    </source>
</evidence>
<keyword evidence="4" id="KW-0472">Membrane</keyword>
<keyword evidence="4" id="KW-0812">Transmembrane</keyword>
<dbReference type="Pfam" id="PF00672">
    <property type="entry name" value="HAMP"/>
    <property type="match status" value="1"/>
</dbReference>
<protein>
    <submittedName>
        <fullName evidence="7">Methyl-accepting chemotaxis protein</fullName>
    </submittedName>
</protein>
<feature type="transmembrane region" description="Helical" evidence="4">
    <location>
        <begin position="216"/>
        <end position="237"/>
    </location>
</feature>
<dbReference type="PROSITE" id="PS50885">
    <property type="entry name" value="HAMP"/>
    <property type="match status" value="1"/>
</dbReference>
<dbReference type="PANTHER" id="PTHR32089">
    <property type="entry name" value="METHYL-ACCEPTING CHEMOTAXIS PROTEIN MCPB"/>
    <property type="match status" value="1"/>
</dbReference>
<dbReference type="InterPro" id="IPR003660">
    <property type="entry name" value="HAMP_dom"/>
</dbReference>
<dbReference type="Proteomes" id="UP000606193">
    <property type="component" value="Unassembled WGS sequence"/>
</dbReference>
<evidence type="ECO:0000259" key="6">
    <source>
        <dbReference type="PROSITE" id="PS50885"/>
    </source>
</evidence>
<dbReference type="CDD" id="cd19411">
    <property type="entry name" value="MCP2201-like_sensor"/>
    <property type="match status" value="1"/>
</dbReference>
<organism evidence="7 8">
    <name type="scientific">Jutongia huaianensis</name>
    <dbReference type="NCBI Taxonomy" id="2763668"/>
    <lineage>
        <taxon>Bacteria</taxon>
        <taxon>Bacillati</taxon>
        <taxon>Bacillota</taxon>
        <taxon>Clostridia</taxon>
        <taxon>Lachnospirales</taxon>
        <taxon>Lachnospiraceae</taxon>
        <taxon>Jutongia</taxon>
    </lineage>
</organism>
<dbReference type="InterPro" id="IPR024478">
    <property type="entry name" value="HlyB_4HB_MCP"/>
</dbReference>
<dbReference type="Pfam" id="PF12729">
    <property type="entry name" value="4HB_MCP_1"/>
    <property type="match status" value="1"/>
</dbReference>
<dbReference type="InterPro" id="IPR004089">
    <property type="entry name" value="MCPsignal_dom"/>
</dbReference>
<proteinExistence type="inferred from homology"/>
<dbReference type="PROSITE" id="PS50111">
    <property type="entry name" value="CHEMOTAXIS_TRANSDUC_2"/>
    <property type="match status" value="1"/>
</dbReference>
<evidence type="ECO:0000313" key="8">
    <source>
        <dbReference type="Proteomes" id="UP000606193"/>
    </source>
</evidence>
<dbReference type="InterPro" id="IPR047347">
    <property type="entry name" value="YvaQ-like_sensor"/>
</dbReference>
<dbReference type="SMART" id="SM00304">
    <property type="entry name" value="HAMP"/>
    <property type="match status" value="1"/>
</dbReference>
<dbReference type="EMBL" id="JACRSX010000006">
    <property type="protein sequence ID" value="MBC8562311.1"/>
    <property type="molecule type" value="Genomic_DNA"/>
</dbReference>
<dbReference type="Pfam" id="PF00015">
    <property type="entry name" value="MCPsignal"/>
    <property type="match status" value="1"/>
</dbReference>
<dbReference type="CDD" id="cd06225">
    <property type="entry name" value="HAMP"/>
    <property type="match status" value="1"/>
</dbReference>
<dbReference type="PANTHER" id="PTHR32089:SF112">
    <property type="entry name" value="LYSOZYME-LIKE PROTEIN-RELATED"/>
    <property type="match status" value="1"/>
</dbReference>
<evidence type="ECO:0000313" key="7">
    <source>
        <dbReference type="EMBL" id="MBC8562311.1"/>
    </source>
</evidence>
<dbReference type="Gene3D" id="1.10.287.950">
    <property type="entry name" value="Methyl-accepting chemotaxis protein"/>
    <property type="match status" value="1"/>
</dbReference>
<evidence type="ECO:0000256" key="4">
    <source>
        <dbReference type="SAM" id="Phobius"/>
    </source>
</evidence>
<name>A0ABR7N100_9FIRM</name>
<keyword evidence="8" id="KW-1185">Reference proteome</keyword>
<sequence>MKMKKLKPNLPKMKMPKLKLSVPKKGSVKIDKNSVKWKVMLPITMLGVMLFLCSILCIGQLKGMLRASQMISERYAQNISKLGEIAENFQSLHRVVYAHCLAEEKASTEELATEASSLRSDIQGANIEYEEMMQSEKEKEQFQQFESDYEEYLTNFEQAIRLSEKNRNEEAENLANGTLSTLGKTISDEISDMVKSNKEGMESAISKQKIKYNSSIFMVVIILISGVFVDVLGVTISHRSISLPLGRIDSKLSKVIDDVQSGHGDLTERISVDSRDEMGKIATGINVFLETLQSIMKEITTSANSLEEIVGNVSEHVTTANDSSADISALMEQLSASMQEISSTVSNISDNATEVNGNIVELADASKELLDYAGNMRERAEKLESTAVETKKNTSVVVNGIIKKLEEAIEGSKSVATVNELTDEILSISSQTNLLALNAAIEAARAGEAGKGFAVVADEISNLAAESRKAANNIQNINQVVVGAVEELTEQSRTIASYVMEDISTDYDGFVDSGAQYKKDAVHVDEIVTRFHQMADEVQILVDNITRAIQGISAAVDESAKGVSSAATNTTELVQGMGEIASQMQENKEIAEKLTGEAGKFDRL</sequence>
<dbReference type="SUPFAM" id="SSF58104">
    <property type="entry name" value="Methyl-accepting chemotaxis protein (MCP) signaling domain"/>
    <property type="match status" value="1"/>
</dbReference>
<comment type="caution">
    <text evidence="7">The sequence shown here is derived from an EMBL/GenBank/DDBJ whole genome shotgun (WGS) entry which is preliminary data.</text>
</comment>
<reference evidence="7 8" key="1">
    <citation type="submission" date="2020-08" db="EMBL/GenBank/DDBJ databases">
        <title>Genome public.</title>
        <authorList>
            <person name="Liu C."/>
            <person name="Sun Q."/>
        </authorList>
    </citation>
    <scope>NUCLEOTIDE SEQUENCE [LARGE SCALE GENOMIC DNA]</scope>
    <source>
        <strain evidence="7 8">NSJ-37</strain>
    </source>
</reference>
<gene>
    <name evidence="7" type="ORF">H8704_06660</name>
</gene>